<dbReference type="Proteomes" id="UP000626656">
    <property type="component" value="Unassembled WGS sequence"/>
</dbReference>
<proteinExistence type="predicted"/>
<accession>A0ABM8M503</accession>
<keyword evidence="2" id="KW-1185">Reference proteome</keyword>
<comment type="caution">
    <text evidence="1">The sequence shown here is derived from an EMBL/GenBank/DDBJ whole genome shotgun (WGS) entry which is preliminary data.</text>
</comment>
<evidence type="ECO:0000313" key="2">
    <source>
        <dbReference type="Proteomes" id="UP000626656"/>
    </source>
</evidence>
<dbReference type="EMBL" id="CAHJWF010000029">
    <property type="protein sequence ID" value="CAB5496972.1"/>
    <property type="molecule type" value="Genomic_DNA"/>
</dbReference>
<organism evidence="1 2">
    <name type="scientific">Bathymodiolus thermophilus thioautotrophic gill symbiont</name>
    <dbReference type="NCBI Taxonomy" id="2360"/>
    <lineage>
        <taxon>Bacteria</taxon>
        <taxon>Pseudomonadati</taxon>
        <taxon>Pseudomonadota</taxon>
        <taxon>Gammaproteobacteria</taxon>
        <taxon>sulfur-oxidizing symbionts</taxon>
    </lineage>
</organism>
<gene>
    <name evidence="1" type="ORF">AZO1586I_96</name>
</gene>
<evidence type="ECO:0000313" key="1">
    <source>
        <dbReference type="EMBL" id="CAB5496972.1"/>
    </source>
</evidence>
<reference evidence="1 2" key="1">
    <citation type="submission" date="2020-05" db="EMBL/GenBank/DDBJ databases">
        <authorList>
            <person name="Petersen J."/>
            <person name="Sayavedra L."/>
        </authorList>
    </citation>
    <scope>NUCLEOTIDE SEQUENCE [LARGE SCALE GENOMIC DNA]</scope>
    <source>
        <strain evidence="1">B azoricus SOX ET2 1586I</strain>
    </source>
</reference>
<sequence length="64" mass="7451">MLSCLLSKLTSLINQGEFIPSAWVNRSCIFNRPFECVVECYFNGVTHSGFERTKRFKLLVENYI</sequence>
<name>A0ABM8M503_9GAMM</name>
<protein>
    <submittedName>
        <fullName evidence="1">Uncharacterized protein</fullName>
    </submittedName>
</protein>